<keyword evidence="4" id="KW-0963">Cytoplasm</keyword>
<dbReference type="Gene3D" id="3.40.50.1580">
    <property type="entry name" value="Nucleoside phosphorylase domain"/>
    <property type="match status" value="1"/>
</dbReference>
<dbReference type="CDD" id="cd09010">
    <property type="entry name" value="MTAP_SsMTAPII_like_MTIP"/>
    <property type="match status" value="1"/>
</dbReference>
<comment type="similarity">
    <text evidence="4">Belongs to the PNP/MTAP phosphorylase family. MTAP subfamily.</text>
</comment>
<feature type="domain" description="Nucleoside phosphorylase" evidence="5">
    <location>
        <begin position="4"/>
        <end position="248"/>
    </location>
</feature>
<reference evidence="7" key="1">
    <citation type="submission" date="2015-08" db="UniProtKB">
        <authorList>
            <consortium name="WormBaseParasite"/>
        </authorList>
    </citation>
    <scope>IDENTIFICATION</scope>
</reference>
<feature type="binding site" evidence="4">
    <location>
        <begin position="53"/>
        <end position="54"/>
    </location>
    <ligand>
        <name>phosphate</name>
        <dbReference type="ChEBI" id="CHEBI:43474"/>
    </ligand>
</feature>
<dbReference type="InterPro" id="IPR010044">
    <property type="entry name" value="MTAP"/>
</dbReference>
<dbReference type="NCBIfam" id="TIGR01694">
    <property type="entry name" value="MTAP"/>
    <property type="match status" value="1"/>
</dbReference>
<dbReference type="GO" id="GO:0019509">
    <property type="term" value="P:L-methionine salvage from methylthioadenosine"/>
    <property type="evidence" value="ECO:0007669"/>
    <property type="project" value="UniProtKB-UniRule"/>
</dbReference>
<accession>A0A0K0DSU9</accession>
<dbReference type="WBParaSite" id="SSTP_0000031300.1">
    <property type="protein sequence ID" value="SSTP_0000031300.1"/>
    <property type="gene ID" value="SSTP_0000031300"/>
</dbReference>
<keyword evidence="3 4" id="KW-0660">Purine salvage</keyword>
<evidence type="ECO:0000259" key="5">
    <source>
        <dbReference type="Pfam" id="PF01048"/>
    </source>
</evidence>
<comment type="function">
    <text evidence="4">Catalyzes the reversible phosphorylation of S-methyl-5'-thioadenosine (MTA) to adenine and 5-methylthioribose-1-phosphate. Involved in the breakdown of MTA, a major by-product of polyamine biosynthesis. Responsible for the first step in the methionine salvage pathway after MTA has been generated from S-adenosylmethionine. Has broad substrate specificity with 6-aminopurine nucleosides as preferred substrates.</text>
</comment>
<comment type="subunit">
    <text evidence="4">Homotrimer.</text>
</comment>
<dbReference type="Pfam" id="PF01048">
    <property type="entry name" value="PNP_UDP_1"/>
    <property type="match status" value="1"/>
</dbReference>
<dbReference type="HAMAP" id="MF_01963">
    <property type="entry name" value="MTAP"/>
    <property type="match status" value="1"/>
</dbReference>
<feature type="site" description="Important for substrate specificity" evidence="4">
    <location>
        <position position="171"/>
    </location>
</feature>
<feature type="binding site" evidence="4">
    <location>
        <position position="189"/>
    </location>
    <ligand>
        <name>substrate</name>
    </ligand>
</feature>
<keyword evidence="4" id="KW-0539">Nucleus</keyword>
<dbReference type="SUPFAM" id="SSF53167">
    <property type="entry name" value="Purine and uridine phosphorylases"/>
    <property type="match status" value="1"/>
</dbReference>
<comment type="pathway">
    <text evidence="4">Amino-acid biosynthesis; L-methionine biosynthesis via salvage pathway; S-methyl-5-thio-alpha-D-ribose 1-phosphate from S-methyl-5'-thioadenosine (phosphorylase route): step 1/1.</text>
</comment>
<dbReference type="STRING" id="6248.A0A0K0DSU9"/>
<dbReference type="WBParaSite" id="TCONS_00003330.p1">
    <property type="protein sequence ID" value="TCONS_00003330.p1"/>
    <property type="gene ID" value="XLOC_003069"/>
</dbReference>
<evidence type="ECO:0000256" key="3">
    <source>
        <dbReference type="ARBA" id="ARBA00022726"/>
    </source>
</evidence>
<comment type="catalytic activity">
    <reaction evidence="4">
        <text>S-methyl-5'-thioadenosine + phosphate = 5-(methylsulfanyl)-alpha-D-ribose 1-phosphate + adenine</text>
        <dbReference type="Rhea" id="RHEA:11852"/>
        <dbReference type="ChEBI" id="CHEBI:16708"/>
        <dbReference type="ChEBI" id="CHEBI:17509"/>
        <dbReference type="ChEBI" id="CHEBI:43474"/>
        <dbReference type="ChEBI" id="CHEBI:58533"/>
        <dbReference type="EC" id="2.4.2.28"/>
    </reaction>
</comment>
<sequence length="272" mass="30745">MTPKICIIGGTGLENMDIMKNKTLLKFNTPYGEPSCSFVQGEVDGVMVVILSRHGDKHQFSPSDINYRANIWGIKELKCDIIVASCASGSLREYIAPGHMVIVDDFIDRTTKRQQTFYDGRENHTSGVCHIPMHPPFNEKLRELLIDCCSELNLNFHDKGTIVCVEGPRFSSKAESNMYRMWGGDIINMTVVPEVVLAKELGIPYAVVGLVTDYDCWRETDEHVSVEMVTKQMKTNSVNSLKIFIKLLEKLKDIDFTEECEKLQIIAKNSIM</sequence>
<evidence type="ECO:0000256" key="4">
    <source>
        <dbReference type="HAMAP-Rule" id="MF_03155"/>
    </source>
</evidence>
<evidence type="ECO:0000313" key="6">
    <source>
        <dbReference type="Proteomes" id="UP000035681"/>
    </source>
</evidence>
<dbReference type="PANTHER" id="PTHR42679:SF2">
    <property type="entry name" value="S-METHYL-5'-THIOADENOSINE PHOSPHORYLASE"/>
    <property type="match status" value="1"/>
</dbReference>
<organism evidence="7">
    <name type="scientific">Strongyloides stercoralis</name>
    <name type="common">Threadworm</name>
    <dbReference type="NCBI Taxonomy" id="6248"/>
    <lineage>
        <taxon>Eukaryota</taxon>
        <taxon>Metazoa</taxon>
        <taxon>Ecdysozoa</taxon>
        <taxon>Nematoda</taxon>
        <taxon>Chromadorea</taxon>
        <taxon>Rhabditida</taxon>
        <taxon>Tylenchina</taxon>
        <taxon>Panagrolaimomorpha</taxon>
        <taxon>Strongyloidoidea</taxon>
        <taxon>Strongyloididae</taxon>
        <taxon>Strongyloides</taxon>
    </lineage>
</organism>
<name>A0A0K0DSU9_STRER</name>
<keyword evidence="1 4" id="KW-0328">Glycosyltransferase</keyword>
<dbReference type="InterPro" id="IPR035994">
    <property type="entry name" value="Nucleoside_phosphorylase_sf"/>
</dbReference>
<dbReference type="AlphaFoldDB" id="A0A0K0DSU9"/>
<dbReference type="InterPro" id="IPR000845">
    <property type="entry name" value="Nucleoside_phosphorylase_d"/>
</dbReference>
<protein>
    <recommendedName>
        <fullName evidence="4">S-methyl-5'-thioadenosine phosphorylase</fullName>
        <ecNumber evidence="4">2.4.2.28</ecNumber>
    </recommendedName>
    <alternativeName>
        <fullName evidence="4">5'-methylthioadenosine phosphorylase</fullName>
        <shortName evidence="4">MTA phosphorylase</shortName>
        <shortName evidence="4">MTAP</shortName>
        <shortName evidence="4">MTAPase</shortName>
    </alternativeName>
</protein>
<proteinExistence type="inferred from homology"/>
<evidence type="ECO:0000256" key="1">
    <source>
        <dbReference type="ARBA" id="ARBA00022676"/>
    </source>
</evidence>
<feature type="binding site" evidence="4">
    <location>
        <position position="190"/>
    </location>
    <ligand>
        <name>phosphate</name>
        <dbReference type="ChEBI" id="CHEBI:43474"/>
    </ligand>
</feature>
<dbReference type="UniPathway" id="UPA00904">
    <property type="reaction ID" value="UER00873"/>
</dbReference>
<dbReference type="GO" id="GO:0017061">
    <property type="term" value="F:S-methyl-5-thioadenosine phosphorylase activity"/>
    <property type="evidence" value="ECO:0007669"/>
    <property type="project" value="UniProtKB-UniRule"/>
</dbReference>
<dbReference type="GO" id="GO:0005829">
    <property type="term" value="C:cytosol"/>
    <property type="evidence" value="ECO:0007669"/>
    <property type="project" value="TreeGrafter"/>
</dbReference>
<evidence type="ECO:0000256" key="2">
    <source>
        <dbReference type="ARBA" id="ARBA00022679"/>
    </source>
</evidence>
<keyword evidence="2 4" id="KW-0808">Transferase</keyword>
<comment type="caution">
    <text evidence="4">Lacks conserved residue(s) required for the propagation of feature annotation.</text>
</comment>
<comment type="subcellular location">
    <subcellularLocation>
        <location evidence="4">Cytoplasm</location>
    </subcellularLocation>
    <subcellularLocation>
        <location evidence="4">Nucleus</location>
    </subcellularLocation>
</comment>
<feature type="binding site" evidence="4">
    <location>
        <position position="11"/>
    </location>
    <ligand>
        <name>phosphate</name>
        <dbReference type="ChEBI" id="CHEBI:43474"/>
    </ligand>
</feature>
<dbReference type="GO" id="GO:0006166">
    <property type="term" value="P:purine ribonucleoside salvage"/>
    <property type="evidence" value="ECO:0007669"/>
    <property type="project" value="UniProtKB-KW"/>
</dbReference>
<feature type="binding site" evidence="4">
    <location>
        <begin position="213"/>
        <end position="215"/>
    </location>
    <ligand>
        <name>substrate</name>
    </ligand>
</feature>
<feature type="site" description="Important for substrate specificity" evidence="4">
    <location>
        <position position="226"/>
    </location>
</feature>
<dbReference type="GO" id="GO:0005634">
    <property type="term" value="C:nucleus"/>
    <property type="evidence" value="ECO:0007669"/>
    <property type="project" value="UniProtKB-SubCell"/>
</dbReference>
<dbReference type="Proteomes" id="UP000035681">
    <property type="component" value="Unplaced"/>
</dbReference>
<dbReference type="EC" id="2.4.2.28" evidence="4"/>
<dbReference type="PANTHER" id="PTHR42679">
    <property type="entry name" value="S-METHYL-5'-THIOADENOSINE PHOSPHORYLASE"/>
    <property type="match status" value="1"/>
</dbReference>
<evidence type="ECO:0000313" key="7">
    <source>
        <dbReference type="WBParaSite" id="SSTP_0000031300.1"/>
    </source>
</evidence>
<keyword evidence="6" id="KW-1185">Reference proteome</keyword>